<evidence type="ECO:0000313" key="1">
    <source>
        <dbReference type="EMBL" id="KAA6345769.1"/>
    </source>
</evidence>
<dbReference type="AlphaFoldDB" id="A0A5J4SI17"/>
<gene>
    <name evidence="1" type="ORF">EZS27_006705</name>
</gene>
<proteinExistence type="predicted"/>
<sequence length="256" mass="29911">MKKDIIYEENGGGFIRAFIDDKVEKVNPVEYYQNYFVESKATFIRDLLYVKDPLLTSFLDEQFFIQKAKELMGDFFKRYEDEKIHDNYIKLLETSKKKEQISLLKGMTLTPDQLMKIIFTSYSEHKYLYSKYNIEILAPNIAGKKPPKIAHLKEDGTIHKIGETDMTDGEIKNMIESRKVIVSHFLEREAEWHCFFTTYNGLGGKENYKDGQAHFHYISSSFGISKDDFIESMRSGNYKSTSVHIDLFDYGNQSTK</sequence>
<name>A0A5J4SI17_9ZZZZ</name>
<accession>A0A5J4SI17</accession>
<comment type="caution">
    <text evidence="1">The sequence shown here is derived from an EMBL/GenBank/DDBJ whole genome shotgun (WGS) entry which is preliminary data.</text>
</comment>
<reference evidence="1" key="1">
    <citation type="submission" date="2019-03" db="EMBL/GenBank/DDBJ databases">
        <title>Single cell metagenomics reveals metabolic interactions within the superorganism composed of flagellate Streblomastix strix and complex community of Bacteroidetes bacteria on its surface.</title>
        <authorList>
            <person name="Treitli S.C."/>
            <person name="Kolisko M."/>
            <person name="Husnik F."/>
            <person name="Keeling P."/>
            <person name="Hampl V."/>
        </authorList>
    </citation>
    <scope>NUCLEOTIDE SEQUENCE</scope>
    <source>
        <strain evidence="1">STM</strain>
    </source>
</reference>
<protein>
    <submittedName>
        <fullName evidence="1">Uncharacterized protein</fullName>
    </submittedName>
</protein>
<organism evidence="1">
    <name type="scientific">termite gut metagenome</name>
    <dbReference type="NCBI Taxonomy" id="433724"/>
    <lineage>
        <taxon>unclassified sequences</taxon>
        <taxon>metagenomes</taxon>
        <taxon>organismal metagenomes</taxon>
    </lineage>
</organism>
<dbReference type="EMBL" id="SNRY01000157">
    <property type="protein sequence ID" value="KAA6345769.1"/>
    <property type="molecule type" value="Genomic_DNA"/>
</dbReference>